<dbReference type="Proteomes" id="UP000199031">
    <property type="component" value="Unassembled WGS sequence"/>
</dbReference>
<dbReference type="AlphaFoldDB" id="A0A1I5TP99"/>
<keyword evidence="3" id="KW-1185">Reference proteome</keyword>
<feature type="transmembrane region" description="Helical" evidence="1">
    <location>
        <begin position="57"/>
        <end position="77"/>
    </location>
</feature>
<gene>
    <name evidence="2" type="ORF">SAMN05444277_102205</name>
</gene>
<sequence length="79" mass="9357">MIKYSAELFLMQQYGLLHQHILNTYRWDNFEPRFEIATKKLLASCSFTARYKFVQSIYLMLVTLFSFGTSIFIITQASM</sequence>
<evidence type="ECO:0000313" key="3">
    <source>
        <dbReference type="Proteomes" id="UP000199031"/>
    </source>
</evidence>
<keyword evidence="1" id="KW-0812">Transmembrane</keyword>
<keyword evidence="1" id="KW-0472">Membrane</keyword>
<dbReference type="EMBL" id="FOXQ01000002">
    <property type="protein sequence ID" value="SFP84146.1"/>
    <property type="molecule type" value="Genomic_DNA"/>
</dbReference>
<evidence type="ECO:0000313" key="2">
    <source>
        <dbReference type="EMBL" id="SFP84146.1"/>
    </source>
</evidence>
<reference evidence="2 3" key="1">
    <citation type="submission" date="2016-10" db="EMBL/GenBank/DDBJ databases">
        <authorList>
            <person name="de Groot N.N."/>
        </authorList>
    </citation>
    <scope>NUCLEOTIDE SEQUENCE [LARGE SCALE GENOMIC DNA]</scope>
    <source>
        <strain evidence="2 3">DSM 28286</strain>
    </source>
</reference>
<accession>A0A1I5TP99</accession>
<evidence type="ECO:0000256" key="1">
    <source>
        <dbReference type="SAM" id="Phobius"/>
    </source>
</evidence>
<protein>
    <submittedName>
        <fullName evidence="2">Uncharacterized protein</fullName>
    </submittedName>
</protein>
<name>A0A1I5TP99_9BACT</name>
<organism evidence="2 3">
    <name type="scientific">Parafilimonas terrae</name>
    <dbReference type="NCBI Taxonomy" id="1465490"/>
    <lineage>
        <taxon>Bacteria</taxon>
        <taxon>Pseudomonadati</taxon>
        <taxon>Bacteroidota</taxon>
        <taxon>Chitinophagia</taxon>
        <taxon>Chitinophagales</taxon>
        <taxon>Chitinophagaceae</taxon>
        <taxon>Parafilimonas</taxon>
    </lineage>
</organism>
<keyword evidence="1" id="KW-1133">Transmembrane helix</keyword>
<proteinExistence type="predicted"/>